<protein>
    <submittedName>
        <fullName evidence="2">Predicted protein</fullName>
    </submittedName>
</protein>
<feature type="region of interest" description="Disordered" evidence="1">
    <location>
        <begin position="15"/>
        <end position="36"/>
    </location>
</feature>
<evidence type="ECO:0000313" key="3">
    <source>
        <dbReference type="Proteomes" id="UP000008142"/>
    </source>
</evidence>
<feature type="compositionally biased region" description="Basic and acidic residues" evidence="1">
    <location>
        <begin position="21"/>
        <end position="36"/>
    </location>
</feature>
<gene>
    <name evidence="2" type="ORF">HCEG_06184</name>
</gene>
<dbReference type="HOGENOM" id="CLU_1250346_0_0_1"/>
<evidence type="ECO:0000313" key="2">
    <source>
        <dbReference type="EMBL" id="EGC46969.1"/>
    </source>
</evidence>
<accession>F0UPG3</accession>
<dbReference type="OrthoDB" id="10410182at2759"/>
<proteinExistence type="predicted"/>
<dbReference type="VEuPathDB" id="FungiDB:I7I53_00309"/>
<dbReference type="EMBL" id="DS990640">
    <property type="protein sequence ID" value="EGC46969.1"/>
    <property type="molecule type" value="Genomic_DNA"/>
</dbReference>
<sequence length="221" mass="24112">MAPKLGGISMSAKQLGVRPAPNHDSKPHGPWRDGDHWAQCTCTQASSLKSQRLSTPLLQPPQAPGKIPGGDILLLWNSRAYQPQSHRLSYDFHGCDLIWGSPWSNLNWSSITEGTSGRTGTSQLAEQHIASHTLIQHKRCMYPLSSASQQLLRVDWPAVSSLAHKTKTFRSIRSFSAGSDVVWMYLVLAGFVIPQLSGTCQGREGRGGAQALLTLAKSNMD</sequence>
<dbReference type="Proteomes" id="UP000008142">
    <property type="component" value="Unassembled WGS sequence"/>
</dbReference>
<evidence type="ECO:0000256" key="1">
    <source>
        <dbReference type="SAM" id="MobiDB-lite"/>
    </source>
</evidence>
<organism evidence="3">
    <name type="scientific">Ajellomyces capsulatus (strain H88)</name>
    <name type="common">Darling's disease fungus</name>
    <name type="synonym">Histoplasma capsulatum</name>
    <dbReference type="NCBI Taxonomy" id="544711"/>
    <lineage>
        <taxon>Eukaryota</taxon>
        <taxon>Fungi</taxon>
        <taxon>Dikarya</taxon>
        <taxon>Ascomycota</taxon>
        <taxon>Pezizomycotina</taxon>
        <taxon>Eurotiomycetes</taxon>
        <taxon>Eurotiomycetidae</taxon>
        <taxon>Onygenales</taxon>
        <taxon>Ajellomycetaceae</taxon>
        <taxon>Histoplasma</taxon>
    </lineage>
</organism>
<name>F0UPG3_AJEC8</name>
<reference evidence="3" key="1">
    <citation type="submission" date="2008-07" db="EMBL/GenBank/DDBJ databases">
        <title>Annotation of Ajellomyces capsulatus strain H88.</title>
        <authorList>
            <person name="Champion M."/>
            <person name="Cuomo C."/>
            <person name="Ma L.-J."/>
            <person name="Henn M.R."/>
            <person name="Sil A."/>
            <person name="Goldman B."/>
            <person name="Young S.K."/>
            <person name="Kodira C.D."/>
            <person name="Zeng Q."/>
            <person name="Koehrsen M."/>
            <person name="Alvarado L."/>
            <person name="Berlin A."/>
            <person name="Borenstein D."/>
            <person name="Chen Z."/>
            <person name="Engels R."/>
            <person name="Freedman E."/>
            <person name="Gellesch M."/>
            <person name="Goldberg J."/>
            <person name="Griggs A."/>
            <person name="Gujja S."/>
            <person name="Heiman D."/>
            <person name="Hepburn T."/>
            <person name="Howarth C."/>
            <person name="Jen D."/>
            <person name="Larson L."/>
            <person name="Lewis B."/>
            <person name="Mehta T."/>
            <person name="Park D."/>
            <person name="Pearson M."/>
            <person name="Roberts A."/>
            <person name="Saif S."/>
            <person name="Shea T."/>
            <person name="Shenoy N."/>
            <person name="Sisk P."/>
            <person name="Stolte C."/>
            <person name="Sykes S."/>
            <person name="Walk T."/>
            <person name="White J."/>
            <person name="Yandava C."/>
            <person name="Klein B."/>
            <person name="McEwen J.G."/>
            <person name="Puccia R."/>
            <person name="Goldman G.H."/>
            <person name="Felipe M.S."/>
            <person name="Nino-Vega G."/>
            <person name="San-Blas G."/>
            <person name="Taylor J."/>
            <person name="Mendoza L."/>
            <person name="Galagan J."/>
            <person name="Nusbaum C."/>
            <person name="Birren B."/>
        </authorList>
    </citation>
    <scope>NUCLEOTIDE SEQUENCE [LARGE SCALE GENOMIC DNA]</scope>
    <source>
        <strain evidence="3">H88</strain>
    </source>
</reference>
<dbReference type="OMA" id="WNSRAYQ"/>
<dbReference type="AlphaFoldDB" id="F0UPG3"/>